<protein>
    <submittedName>
        <fullName evidence="2">Uncharacterized protein</fullName>
    </submittedName>
</protein>
<dbReference type="EMBL" id="MU004187">
    <property type="protein sequence ID" value="KAF2496847.1"/>
    <property type="molecule type" value="Genomic_DNA"/>
</dbReference>
<accession>A0A6A6R0B1</accession>
<keyword evidence="3" id="KW-1185">Reference proteome</keyword>
<dbReference type="AlphaFoldDB" id="A0A6A6R0B1"/>
<proteinExistence type="predicted"/>
<feature type="compositionally biased region" description="Polar residues" evidence="1">
    <location>
        <begin position="411"/>
        <end position="431"/>
    </location>
</feature>
<organism evidence="2 3">
    <name type="scientific">Lophium mytilinum</name>
    <dbReference type="NCBI Taxonomy" id="390894"/>
    <lineage>
        <taxon>Eukaryota</taxon>
        <taxon>Fungi</taxon>
        <taxon>Dikarya</taxon>
        <taxon>Ascomycota</taxon>
        <taxon>Pezizomycotina</taxon>
        <taxon>Dothideomycetes</taxon>
        <taxon>Pleosporomycetidae</taxon>
        <taxon>Mytilinidiales</taxon>
        <taxon>Mytilinidiaceae</taxon>
        <taxon>Lophium</taxon>
    </lineage>
</organism>
<sequence length="469" mass="51637">MSEPSTGFGGRFRDALASGGDYETADLFDRNHILRTFLALKGYTQGSQTTHYPSRAYDDQLSDSFKLGRRSEYVSGVADGQNPGEEQGDLLTNDERDDSQHIENMDINRKAAEGLDGKGDDDLDADQAQPTCQCGHNIRRRHRQPESTGPRDGNNPLFEGTSVNEETGLFFRSAEQGLALFKNQPLWRPAEEPLPEEHFELEPYVVLIRDAVMSVSASSNRCGDSTTSPDQPDSDVASLGRGDDGILSQEVKTAVAEFDTTEVNERSSSEVPKTTSTKSQGPGGGSDRWGPTASYYEDQAIEIAARLLLERVLSLHKEGWVRPNLDKSQLNVRKLYEPALCFEDRIDAILDVLKTHKAACKALLDQDDLYIDQLVAGPNKYLARAGGNKTNNKKRRGYYATGREEAKRSNPKVQVTSQVHDTNGSKSQATSFKKRNAESSARTDEGVETGGTLGQATQSRSVKKPRLAR</sequence>
<evidence type="ECO:0000256" key="1">
    <source>
        <dbReference type="SAM" id="MobiDB-lite"/>
    </source>
</evidence>
<feature type="region of interest" description="Disordered" evidence="1">
    <location>
        <begin position="218"/>
        <end position="243"/>
    </location>
</feature>
<dbReference type="Proteomes" id="UP000799750">
    <property type="component" value="Unassembled WGS sequence"/>
</dbReference>
<name>A0A6A6R0B1_9PEZI</name>
<feature type="compositionally biased region" description="Low complexity" evidence="1">
    <location>
        <begin position="224"/>
        <end position="235"/>
    </location>
</feature>
<feature type="region of interest" description="Disordered" evidence="1">
    <location>
        <begin position="384"/>
        <end position="469"/>
    </location>
</feature>
<dbReference type="OrthoDB" id="3795193at2759"/>
<feature type="compositionally biased region" description="Basic and acidic residues" evidence="1">
    <location>
        <begin position="435"/>
        <end position="445"/>
    </location>
</feature>
<feature type="compositionally biased region" description="Polar residues" evidence="1">
    <location>
        <begin position="269"/>
        <end position="280"/>
    </location>
</feature>
<evidence type="ECO:0000313" key="3">
    <source>
        <dbReference type="Proteomes" id="UP000799750"/>
    </source>
</evidence>
<evidence type="ECO:0000313" key="2">
    <source>
        <dbReference type="EMBL" id="KAF2496847.1"/>
    </source>
</evidence>
<reference evidence="2" key="1">
    <citation type="journal article" date="2020" name="Stud. Mycol.">
        <title>101 Dothideomycetes genomes: a test case for predicting lifestyles and emergence of pathogens.</title>
        <authorList>
            <person name="Haridas S."/>
            <person name="Albert R."/>
            <person name="Binder M."/>
            <person name="Bloem J."/>
            <person name="Labutti K."/>
            <person name="Salamov A."/>
            <person name="Andreopoulos B."/>
            <person name="Baker S."/>
            <person name="Barry K."/>
            <person name="Bills G."/>
            <person name="Bluhm B."/>
            <person name="Cannon C."/>
            <person name="Castanera R."/>
            <person name="Culley D."/>
            <person name="Daum C."/>
            <person name="Ezra D."/>
            <person name="Gonzalez J."/>
            <person name="Henrissat B."/>
            <person name="Kuo A."/>
            <person name="Liang C."/>
            <person name="Lipzen A."/>
            <person name="Lutzoni F."/>
            <person name="Magnuson J."/>
            <person name="Mondo S."/>
            <person name="Nolan M."/>
            <person name="Ohm R."/>
            <person name="Pangilinan J."/>
            <person name="Park H.-J."/>
            <person name="Ramirez L."/>
            <person name="Alfaro M."/>
            <person name="Sun H."/>
            <person name="Tritt A."/>
            <person name="Yoshinaga Y."/>
            <person name="Zwiers L.-H."/>
            <person name="Turgeon B."/>
            <person name="Goodwin S."/>
            <person name="Spatafora J."/>
            <person name="Crous P."/>
            <person name="Grigoriev I."/>
        </authorList>
    </citation>
    <scope>NUCLEOTIDE SEQUENCE</scope>
    <source>
        <strain evidence="2">CBS 269.34</strain>
    </source>
</reference>
<gene>
    <name evidence="2" type="ORF">BU16DRAFT_537982</name>
</gene>
<feature type="region of interest" description="Disordered" evidence="1">
    <location>
        <begin position="257"/>
        <end position="291"/>
    </location>
</feature>
<feature type="region of interest" description="Disordered" evidence="1">
    <location>
        <begin position="112"/>
        <end position="161"/>
    </location>
</feature>